<accession>A0ABY6HUP1</accession>
<dbReference type="EMBL" id="CP104013">
    <property type="protein sequence ID" value="UYP47237.1"/>
    <property type="molecule type" value="Genomic_DNA"/>
</dbReference>
<keyword evidence="3" id="KW-1185">Reference proteome</keyword>
<feature type="coiled-coil region" evidence="1">
    <location>
        <begin position="305"/>
        <end position="437"/>
    </location>
</feature>
<evidence type="ECO:0000256" key="1">
    <source>
        <dbReference type="SAM" id="Coils"/>
    </source>
</evidence>
<sequence>MISLWEQVKELENKGKINKTVKVMVSDLIAIREKLFEQDNNLSVAQAKIADLLEKKSLPPQNINHSPGSASGNQGKVPIFDVNTVDLKNRENAIEQKESELKIREEQLLAKEIMVQSDSQAIIQELEKKLENREEIVLQFQQQMVELRRSLEEKSMIIDSLNQQNSANVAVPPPQMELNRELDEEIIARDAEISKLHGIISDFESKNGVKDLGSLESQLKEMTKDAQSQQEILEFKNQELLAAQSLIETQKAELAQAMIELGEERKRMDKEIALQKAVMSGEIEMQKSAMSTEIENVNLSLQDTIAEKTQEIAQLKAYIEQLSSQTNQANTMANTEKDSMIAQLQANLKQAESIYNSNQVRLQELTQGNQSLQKYIEELKDSAIAPEKYNQLMGRLKETESNYSTLNQNFNNLTQRYHQLEKLVEDKDRQIKSLDQAHSVMAPSISGSSTTTTSSYTAKPVSTATISEPASVFSPSPITPQAPPSQTFSSARVTCTKCNSTSISIVEDKTKILTYAPSIVYAKKHVCKQCGNEF</sequence>
<feature type="coiled-coil region" evidence="1">
    <location>
        <begin position="87"/>
        <end position="164"/>
    </location>
</feature>
<evidence type="ECO:0008006" key="4">
    <source>
        <dbReference type="Google" id="ProtNLM"/>
    </source>
</evidence>
<evidence type="ECO:0000313" key="2">
    <source>
        <dbReference type="EMBL" id="UYP47237.1"/>
    </source>
</evidence>
<organism evidence="2 3">
    <name type="scientific">Candidatus Lokiarchaeum ossiferum</name>
    <dbReference type="NCBI Taxonomy" id="2951803"/>
    <lineage>
        <taxon>Archaea</taxon>
        <taxon>Promethearchaeati</taxon>
        <taxon>Promethearchaeota</taxon>
        <taxon>Promethearchaeia</taxon>
        <taxon>Promethearchaeales</taxon>
        <taxon>Promethearchaeaceae</taxon>
        <taxon>Candidatus Lokiarchaeum</taxon>
    </lineage>
</organism>
<name>A0ABY6HUP1_9ARCH</name>
<dbReference type="Proteomes" id="UP001208689">
    <property type="component" value="Chromosome"/>
</dbReference>
<dbReference type="Gene3D" id="1.20.5.1700">
    <property type="match status" value="1"/>
</dbReference>
<protein>
    <recommendedName>
        <fullName evidence="4">Chromosome partition protein Smc</fullName>
    </recommendedName>
</protein>
<feature type="coiled-coil region" evidence="1">
    <location>
        <begin position="212"/>
        <end position="271"/>
    </location>
</feature>
<gene>
    <name evidence="2" type="ORF">NEF87_003522</name>
</gene>
<proteinExistence type="predicted"/>
<reference evidence="2" key="1">
    <citation type="submission" date="2022-09" db="EMBL/GenBank/DDBJ databases">
        <title>Actin cytoskeleton and complex cell architecture in an #Asgard archaeon.</title>
        <authorList>
            <person name="Ponce Toledo R.I."/>
            <person name="Schleper C."/>
            <person name="Rodrigues Oliveira T."/>
            <person name="Wollweber F."/>
            <person name="Xu J."/>
            <person name="Rittmann S."/>
            <person name="Klingl A."/>
            <person name="Pilhofer M."/>
        </authorList>
    </citation>
    <scope>NUCLEOTIDE SEQUENCE</scope>
    <source>
        <strain evidence="2">B-35</strain>
    </source>
</reference>
<evidence type="ECO:0000313" key="3">
    <source>
        <dbReference type="Proteomes" id="UP001208689"/>
    </source>
</evidence>
<keyword evidence="1" id="KW-0175">Coiled coil</keyword>